<name>A0AAD1T5N5_PELCU</name>
<evidence type="ECO:0000313" key="1">
    <source>
        <dbReference type="EMBL" id="CAH2315788.1"/>
    </source>
</evidence>
<accession>A0AAD1T5N5</accession>
<dbReference type="AlphaFoldDB" id="A0AAD1T5N5"/>
<dbReference type="Proteomes" id="UP001295444">
    <property type="component" value="Chromosome 09"/>
</dbReference>
<keyword evidence="2" id="KW-1185">Reference proteome</keyword>
<proteinExistence type="predicted"/>
<gene>
    <name evidence="1" type="ORF">PECUL_23A033018</name>
</gene>
<protein>
    <submittedName>
        <fullName evidence="1">Uncharacterized protein</fullName>
    </submittedName>
</protein>
<organism evidence="1 2">
    <name type="scientific">Pelobates cultripes</name>
    <name type="common">Western spadefoot toad</name>
    <dbReference type="NCBI Taxonomy" id="61616"/>
    <lineage>
        <taxon>Eukaryota</taxon>
        <taxon>Metazoa</taxon>
        <taxon>Chordata</taxon>
        <taxon>Craniata</taxon>
        <taxon>Vertebrata</taxon>
        <taxon>Euteleostomi</taxon>
        <taxon>Amphibia</taxon>
        <taxon>Batrachia</taxon>
        <taxon>Anura</taxon>
        <taxon>Pelobatoidea</taxon>
        <taxon>Pelobatidae</taxon>
        <taxon>Pelobates</taxon>
    </lineage>
</organism>
<sequence>MMLHTISGTQHCIPEARRNDSLDYKSGKGRDDGMHRCVPARTYGIRRTLPMEPSDAFRCGHIAFQKHRETTAWITSLERAAMMECIDAFQHGHMALEGRYPWNPAMRSDADILHHKDVMPALQEAPSGGHFQPIKEEQAVLEN</sequence>
<evidence type="ECO:0000313" key="2">
    <source>
        <dbReference type="Proteomes" id="UP001295444"/>
    </source>
</evidence>
<dbReference type="EMBL" id="OW240920">
    <property type="protein sequence ID" value="CAH2315788.1"/>
    <property type="molecule type" value="Genomic_DNA"/>
</dbReference>
<reference evidence="1" key="1">
    <citation type="submission" date="2022-03" db="EMBL/GenBank/DDBJ databases">
        <authorList>
            <person name="Alioto T."/>
            <person name="Alioto T."/>
            <person name="Gomez Garrido J."/>
        </authorList>
    </citation>
    <scope>NUCLEOTIDE SEQUENCE</scope>
</reference>